<dbReference type="RefSeq" id="WP_213235039.1">
    <property type="nucleotide sequence ID" value="NZ_JAHBCL010000001.1"/>
</dbReference>
<dbReference type="Gene3D" id="1.10.10.10">
    <property type="entry name" value="Winged helix-like DNA-binding domain superfamily/Winged helix DNA-binding domain"/>
    <property type="match status" value="1"/>
</dbReference>
<keyword evidence="7" id="KW-0032">Aminotransferase</keyword>
<dbReference type="InterPro" id="IPR051446">
    <property type="entry name" value="HTH_trans_reg/aminotransferase"/>
</dbReference>
<name>A0ABS5PMH9_9FIRM</name>
<dbReference type="CDD" id="cd00609">
    <property type="entry name" value="AAT_like"/>
    <property type="match status" value="1"/>
</dbReference>
<dbReference type="PROSITE" id="PS50949">
    <property type="entry name" value="HTH_GNTR"/>
    <property type="match status" value="1"/>
</dbReference>
<keyword evidence="2" id="KW-0663">Pyridoxal phosphate</keyword>
<dbReference type="CDD" id="cd07377">
    <property type="entry name" value="WHTH_GntR"/>
    <property type="match status" value="1"/>
</dbReference>
<evidence type="ECO:0000256" key="5">
    <source>
        <dbReference type="ARBA" id="ARBA00023163"/>
    </source>
</evidence>
<dbReference type="InterPro" id="IPR015424">
    <property type="entry name" value="PyrdxlP-dep_Trfase"/>
</dbReference>
<dbReference type="SMART" id="SM00345">
    <property type="entry name" value="HTH_GNTR"/>
    <property type="match status" value="1"/>
</dbReference>
<feature type="domain" description="HTH gntR-type" evidence="6">
    <location>
        <begin position="9"/>
        <end position="77"/>
    </location>
</feature>
<keyword evidence="4" id="KW-0238">DNA-binding</keyword>
<dbReference type="EMBL" id="JAHBCL010000001">
    <property type="protein sequence ID" value="MBS7525257.1"/>
    <property type="molecule type" value="Genomic_DNA"/>
</dbReference>
<keyword evidence="8" id="KW-1185">Reference proteome</keyword>
<dbReference type="Gene3D" id="3.90.1150.10">
    <property type="entry name" value="Aspartate Aminotransferase, domain 1"/>
    <property type="match status" value="1"/>
</dbReference>
<comment type="caution">
    <text evidence="7">The sequence shown here is derived from an EMBL/GenBank/DDBJ whole genome shotgun (WGS) entry which is preliminary data.</text>
</comment>
<proteinExistence type="inferred from homology"/>
<dbReference type="SUPFAM" id="SSF53383">
    <property type="entry name" value="PLP-dependent transferases"/>
    <property type="match status" value="1"/>
</dbReference>
<dbReference type="Gene3D" id="3.40.640.10">
    <property type="entry name" value="Type I PLP-dependent aspartate aminotransferase-like (Major domain)"/>
    <property type="match status" value="1"/>
</dbReference>
<organism evidence="7 8">
    <name type="scientific">Fusibacter paucivorans</name>
    <dbReference type="NCBI Taxonomy" id="76009"/>
    <lineage>
        <taxon>Bacteria</taxon>
        <taxon>Bacillati</taxon>
        <taxon>Bacillota</taxon>
        <taxon>Clostridia</taxon>
        <taxon>Eubacteriales</taxon>
        <taxon>Eubacteriales Family XII. Incertae Sedis</taxon>
        <taxon>Fusibacter</taxon>
    </lineage>
</organism>
<keyword evidence="5" id="KW-0804">Transcription</keyword>
<evidence type="ECO:0000313" key="8">
    <source>
        <dbReference type="Proteomes" id="UP000746471"/>
    </source>
</evidence>
<evidence type="ECO:0000256" key="1">
    <source>
        <dbReference type="ARBA" id="ARBA00005384"/>
    </source>
</evidence>
<dbReference type="Pfam" id="PF00392">
    <property type="entry name" value="GntR"/>
    <property type="match status" value="1"/>
</dbReference>
<sequence>MKITVSKGKGVQNEIVAYYREQILSEQFQKGEKLPTVRALALALSVSPLTVTRAYKKLADEQLVDIVQGSGTYVSMMSISENSSENRRVNCYDWMLTIDDNLRRTQFAAEFSVEHLTKGYNMFTSLMHWEDYPHQQIRRVLEKIVRENPDILFQYSPVSGDNLTRRAVANYLQRMGNLQIKASDVMMTSGSQQALNMIARTFIKPGDTVLMETPTFPGAIDAFQNQGCTICAIPMETDGIDINLFEQIVEKHHPKMLYLTPNLNNPTGIVTSAAKREIILETARNAHMIIVEDDPWCELMDRRHSVGLLKSYDHDGHVILVKGFSKLVGPGFRVGAVIAQGTIYNRLVAAKANADLGSPLLTQRLLAEIVSTGLLEQTTEKLRTLIKEKWALVYKTLQNDAPDYLKWQLPDGGVNLWLSLPTYLNTDIFLKSYCHPHNLTFLTGRLCYPNEPLYNQCRMSFSALRKHEIEPAVKLFCTLLKDYHCDYSHDS</sequence>
<keyword evidence="7" id="KW-0808">Transferase</keyword>
<dbReference type="InterPro" id="IPR015422">
    <property type="entry name" value="PyrdxlP-dep_Trfase_small"/>
</dbReference>
<gene>
    <name evidence="7" type="ORF">KHM83_01055</name>
</gene>
<accession>A0ABS5PMH9</accession>
<evidence type="ECO:0000256" key="4">
    <source>
        <dbReference type="ARBA" id="ARBA00023125"/>
    </source>
</evidence>
<evidence type="ECO:0000256" key="3">
    <source>
        <dbReference type="ARBA" id="ARBA00023015"/>
    </source>
</evidence>
<evidence type="ECO:0000256" key="2">
    <source>
        <dbReference type="ARBA" id="ARBA00022898"/>
    </source>
</evidence>
<dbReference type="PANTHER" id="PTHR46577:SF1">
    <property type="entry name" value="HTH-TYPE TRANSCRIPTIONAL REGULATORY PROTEIN GABR"/>
    <property type="match status" value="1"/>
</dbReference>
<dbReference type="InterPro" id="IPR036388">
    <property type="entry name" value="WH-like_DNA-bd_sf"/>
</dbReference>
<keyword evidence="3" id="KW-0805">Transcription regulation</keyword>
<dbReference type="Proteomes" id="UP000746471">
    <property type="component" value="Unassembled WGS sequence"/>
</dbReference>
<evidence type="ECO:0000259" key="6">
    <source>
        <dbReference type="PROSITE" id="PS50949"/>
    </source>
</evidence>
<comment type="similarity">
    <text evidence="1">In the C-terminal section; belongs to the class-I pyridoxal-phosphate-dependent aminotransferase family.</text>
</comment>
<dbReference type="SUPFAM" id="SSF46785">
    <property type="entry name" value="Winged helix' DNA-binding domain"/>
    <property type="match status" value="1"/>
</dbReference>
<dbReference type="InterPro" id="IPR000524">
    <property type="entry name" value="Tscrpt_reg_HTH_GntR"/>
</dbReference>
<dbReference type="Pfam" id="PF00155">
    <property type="entry name" value="Aminotran_1_2"/>
    <property type="match status" value="1"/>
</dbReference>
<dbReference type="InterPro" id="IPR015421">
    <property type="entry name" value="PyrdxlP-dep_Trfase_major"/>
</dbReference>
<protein>
    <submittedName>
        <fullName evidence="7">PLP-dependent aminotransferase family protein</fullName>
    </submittedName>
</protein>
<dbReference type="InterPro" id="IPR004839">
    <property type="entry name" value="Aminotransferase_I/II_large"/>
</dbReference>
<dbReference type="InterPro" id="IPR036390">
    <property type="entry name" value="WH_DNA-bd_sf"/>
</dbReference>
<dbReference type="GO" id="GO:0008483">
    <property type="term" value="F:transaminase activity"/>
    <property type="evidence" value="ECO:0007669"/>
    <property type="project" value="UniProtKB-KW"/>
</dbReference>
<reference evidence="7 8" key="1">
    <citation type="submission" date="2021-05" db="EMBL/GenBank/DDBJ databases">
        <title>Fusibacter ferrireducens sp. nov., an anaerobic, sulfur- and Fe-reducing bacterium isolated from the mangrove sediment.</title>
        <authorList>
            <person name="Qiu D."/>
        </authorList>
    </citation>
    <scope>NUCLEOTIDE SEQUENCE [LARGE SCALE GENOMIC DNA]</scope>
    <source>
        <strain evidence="7 8">DSM 12116</strain>
    </source>
</reference>
<evidence type="ECO:0000313" key="7">
    <source>
        <dbReference type="EMBL" id="MBS7525257.1"/>
    </source>
</evidence>
<dbReference type="PANTHER" id="PTHR46577">
    <property type="entry name" value="HTH-TYPE TRANSCRIPTIONAL REGULATORY PROTEIN GABR"/>
    <property type="match status" value="1"/>
</dbReference>